<dbReference type="Gene3D" id="3.40.190.290">
    <property type="match status" value="1"/>
</dbReference>
<organism evidence="6 7">
    <name type="scientific">Clostridium frigidicarnis</name>
    <dbReference type="NCBI Taxonomy" id="84698"/>
    <lineage>
        <taxon>Bacteria</taxon>
        <taxon>Bacillati</taxon>
        <taxon>Bacillota</taxon>
        <taxon>Clostridia</taxon>
        <taxon>Eubacteriales</taxon>
        <taxon>Clostridiaceae</taxon>
        <taxon>Clostridium</taxon>
    </lineage>
</organism>
<name>A0A1I1ANK4_9CLOT</name>
<reference evidence="6 7" key="1">
    <citation type="submission" date="2016-10" db="EMBL/GenBank/DDBJ databases">
        <authorList>
            <person name="de Groot N.N."/>
        </authorList>
    </citation>
    <scope>NUCLEOTIDE SEQUENCE [LARGE SCALE GENOMIC DNA]</scope>
    <source>
        <strain evidence="6 7">DSM 12271</strain>
    </source>
</reference>
<evidence type="ECO:0000256" key="1">
    <source>
        <dbReference type="ARBA" id="ARBA00009437"/>
    </source>
</evidence>
<dbReference type="PROSITE" id="PS50931">
    <property type="entry name" value="HTH_LYSR"/>
    <property type="match status" value="1"/>
</dbReference>
<evidence type="ECO:0000313" key="7">
    <source>
        <dbReference type="Proteomes" id="UP000198619"/>
    </source>
</evidence>
<dbReference type="EMBL" id="FOKI01000042">
    <property type="protein sequence ID" value="SFB39604.1"/>
    <property type="molecule type" value="Genomic_DNA"/>
</dbReference>
<sequence length="297" mass="33374">MDFKQIEAFISVARLKSFSKAANNIYLSQPTISSHISSLEKELNIQLFDRNSKEVNLTPAGRCFLDYAVDIINTRNNAINCLCDFDNNISGTLVLGASTTPCNTIVPSLVNRFSAEYPHIKFNIIEQSSGEIIQDIIDLNCEIGIVGSLNSNEKIKSYCLMEDELLVISSPALKLPKELTLDEFLKYKIILREKNSATRKTFEDVMQEKGLNSGKINLCCEVNNLDTLIQFVKTGMGISIISKCLCKDYEDLGLLNISTIKDVHLTRNIYLVLNSKRTLTPTAKAFFEMCKNEFNIE</sequence>
<dbReference type="InterPro" id="IPR047788">
    <property type="entry name" value="LysR-like_Sec_metab"/>
</dbReference>
<dbReference type="SUPFAM" id="SSF53850">
    <property type="entry name" value="Periplasmic binding protein-like II"/>
    <property type="match status" value="1"/>
</dbReference>
<dbReference type="RefSeq" id="WP_090042850.1">
    <property type="nucleotide sequence ID" value="NZ_FOKI01000042.1"/>
</dbReference>
<proteinExistence type="inferred from homology"/>
<dbReference type="FunFam" id="1.10.10.10:FF:000001">
    <property type="entry name" value="LysR family transcriptional regulator"/>
    <property type="match status" value="1"/>
</dbReference>
<comment type="similarity">
    <text evidence="1">Belongs to the LysR transcriptional regulatory family.</text>
</comment>
<dbReference type="Pfam" id="PF00126">
    <property type="entry name" value="HTH_1"/>
    <property type="match status" value="1"/>
</dbReference>
<dbReference type="STRING" id="84698.SAMN04488528_10422"/>
<evidence type="ECO:0000256" key="4">
    <source>
        <dbReference type="ARBA" id="ARBA00023163"/>
    </source>
</evidence>
<keyword evidence="2" id="KW-0805">Transcription regulation</keyword>
<dbReference type="InterPro" id="IPR036388">
    <property type="entry name" value="WH-like_DNA-bd_sf"/>
</dbReference>
<gene>
    <name evidence="6" type="ORF">SAMN04488528_10422</name>
</gene>
<protein>
    <submittedName>
        <fullName evidence="6">DNA-binding transcriptional regulator, LysR family</fullName>
    </submittedName>
</protein>
<dbReference type="SUPFAM" id="SSF46785">
    <property type="entry name" value="Winged helix' DNA-binding domain"/>
    <property type="match status" value="1"/>
</dbReference>
<dbReference type="NCBIfam" id="NF040786">
    <property type="entry name" value="LysR_Sec_metab"/>
    <property type="match status" value="1"/>
</dbReference>
<dbReference type="Proteomes" id="UP000198619">
    <property type="component" value="Unassembled WGS sequence"/>
</dbReference>
<evidence type="ECO:0000259" key="5">
    <source>
        <dbReference type="PROSITE" id="PS50931"/>
    </source>
</evidence>
<dbReference type="InterPro" id="IPR036390">
    <property type="entry name" value="WH_DNA-bd_sf"/>
</dbReference>
<dbReference type="OrthoDB" id="9785745at2"/>
<evidence type="ECO:0000313" key="6">
    <source>
        <dbReference type="EMBL" id="SFB39604.1"/>
    </source>
</evidence>
<dbReference type="GO" id="GO:0003700">
    <property type="term" value="F:DNA-binding transcription factor activity"/>
    <property type="evidence" value="ECO:0007669"/>
    <property type="project" value="InterPro"/>
</dbReference>
<keyword evidence="4" id="KW-0804">Transcription</keyword>
<keyword evidence="3 6" id="KW-0238">DNA-binding</keyword>
<dbReference type="PRINTS" id="PR00039">
    <property type="entry name" value="HTHLYSR"/>
</dbReference>
<evidence type="ECO:0000256" key="2">
    <source>
        <dbReference type="ARBA" id="ARBA00023015"/>
    </source>
</evidence>
<dbReference type="Gene3D" id="1.10.10.10">
    <property type="entry name" value="Winged helix-like DNA-binding domain superfamily/Winged helix DNA-binding domain"/>
    <property type="match status" value="1"/>
</dbReference>
<dbReference type="AlphaFoldDB" id="A0A1I1ANK4"/>
<dbReference type="Pfam" id="PF03466">
    <property type="entry name" value="LysR_substrate"/>
    <property type="match status" value="1"/>
</dbReference>
<dbReference type="InterPro" id="IPR005119">
    <property type="entry name" value="LysR_subst-bd"/>
</dbReference>
<dbReference type="GO" id="GO:0000976">
    <property type="term" value="F:transcription cis-regulatory region binding"/>
    <property type="evidence" value="ECO:0007669"/>
    <property type="project" value="TreeGrafter"/>
</dbReference>
<feature type="domain" description="HTH lysR-type" evidence="5">
    <location>
        <begin position="1"/>
        <end position="58"/>
    </location>
</feature>
<dbReference type="PANTHER" id="PTHR30126:SF64">
    <property type="entry name" value="HTH-TYPE TRANSCRIPTIONAL REGULATOR CITR"/>
    <property type="match status" value="1"/>
</dbReference>
<evidence type="ECO:0000256" key="3">
    <source>
        <dbReference type="ARBA" id="ARBA00023125"/>
    </source>
</evidence>
<accession>A0A1I1ANK4</accession>
<keyword evidence="7" id="KW-1185">Reference proteome</keyword>
<dbReference type="PANTHER" id="PTHR30126">
    <property type="entry name" value="HTH-TYPE TRANSCRIPTIONAL REGULATOR"/>
    <property type="match status" value="1"/>
</dbReference>
<dbReference type="InterPro" id="IPR000847">
    <property type="entry name" value="LysR_HTH_N"/>
</dbReference>